<dbReference type="AlphaFoldDB" id="A0A0F9P7V7"/>
<proteinExistence type="predicted"/>
<protein>
    <recommendedName>
        <fullName evidence="1">Archaeal Hef helicase/nuclease insert domain-containing protein</fullName>
    </recommendedName>
</protein>
<evidence type="ECO:0000259" key="1">
    <source>
        <dbReference type="Pfam" id="PF21210"/>
    </source>
</evidence>
<accession>A0A0F9P7V7</accession>
<organism evidence="2">
    <name type="scientific">marine sediment metagenome</name>
    <dbReference type="NCBI Taxonomy" id="412755"/>
    <lineage>
        <taxon>unclassified sequences</taxon>
        <taxon>metagenomes</taxon>
        <taxon>ecological metagenomes</taxon>
    </lineage>
</organism>
<evidence type="ECO:0000313" key="2">
    <source>
        <dbReference type="EMBL" id="KKN27970.1"/>
    </source>
</evidence>
<comment type="caution">
    <text evidence="2">The sequence shown here is derived from an EMBL/GenBank/DDBJ whole genome shotgun (WGS) entry which is preliminary data.</text>
</comment>
<reference evidence="2" key="1">
    <citation type="journal article" date="2015" name="Nature">
        <title>Complex archaea that bridge the gap between prokaryotes and eukaryotes.</title>
        <authorList>
            <person name="Spang A."/>
            <person name="Saw J.H."/>
            <person name="Jorgensen S.L."/>
            <person name="Zaremba-Niedzwiedzka K."/>
            <person name="Martijn J."/>
            <person name="Lind A.E."/>
            <person name="van Eijk R."/>
            <person name="Schleper C."/>
            <person name="Guy L."/>
            <person name="Ettema T.J."/>
        </authorList>
    </citation>
    <scope>NUCLEOTIDE SEQUENCE</scope>
</reference>
<sequence>MSIYKIGVNLTTLMAEVYGGIITVLEERLLYLAQLNFLSEKSRPLHNKIIRKDLLRLNKELVSLIQQRGDKTGVYSALSINAQGLILYHMIELVEQQGLDVLLIYLEKV</sequence>
<feature type="domain" description="Archaeal Hef helicase/nuclease insert" evidence="1">
    <location>
        <begin position="24"/>
        <end position="109"/>
    </location>
</feature>
<gene>
    <name evidence="2" type="ORF">LCGC14_0859130</name>
</gene>
<dbReference type="InterPro" id="IPR041755">
    <property type="entry name" value="Hef_ID"/>
</dbReference>
<dbReference type="Pfam" id="PF21210">
    <property type="entry name" value="RNA_helicase_helical"/>
    <property type="match status" value="1"/>
</dbReference>
<feature type="non-terminal residue" evidence="2">
    <location>
        <position position="109"/>
    </location>
</feature>
<name>A0A0F9P7V7_9ZZZZ</name>
<dbReference type="EMBL" id="LAZR01002601">
    <property type="protein sequence ID" value="KKN27970.1"/>
    <property type="molecule type" value="Genomic_DNA"/>
</dbReference>
<dbReference type="Gene3D" id="1.20.1320.20">
    <property type="entry name" value="hef helicase domain"/>
    <property type="match status" value="1"/>
</dbReference>